<proteinExistence type="predicted"/>
<reference evidence="1" key="1">
    <citation type="submission" date="2021-06" db="EMBL/GenBank/DDBJ databases">
        <authorList>
            <person name="Kallberg Y."/>
            <person name="Tangrot J."/>
            <person name="Rosling A."/>
        </authorList>
    </citation>
    <scope>NUCLEOTIDE SEQUENCE</scope>
    <source>
        <strain evidence="1">MA461A</strain>
    </source>
</reference>
<evidence type="ECO:0000313" key="2">
    <source>
        <dbReference type="Proteomes" id="UP000789920"/>
    </source>
</evidence>
<gene>
    <name evidence="1" type="ORF">RPERSI_LOCUS26162</name>
</gene>
<dbReference type="EMBL" id="CAJVQC010088395">
    <property type="protein sequence ID" value="CAG8824071.1"/>
    <property type="molecule type" value="Genomic_DNA"/>
</dbReference>
<accession>A0ACA9S4J9</accession>
<sequence>TFHWINKPETKKLFKFLNPHLKILDHWSLSEKILEAAISEVNKAIQDIIHKDKI</sequence>
<keyword evidence="2" id="KW-1185">Reference proteome</keyword>
<name>A0ACA9S4J9_9GLOM</name>
<protein>
    <submittedName>
        <fullName evidence="1">35223_t:CDS:1</fullName>
    </submittedName>
</protein>
<evidence type="ECO:0000313" key="1">
    <source>
        <dbReference type="EMBL" id="CAG8824071.1"/>
    </source>
</evidence>
<comment type="caution">
    <text evidence="1">The sequence shown here is derived from an EMBL/GenBank/DDBJ whole genome shotgun (WGS) entry which is preliminary data.</text>
</comment>
<dbReference type="Proteomes" id="UP000789920">
    <property type="component" value="Unassembled WGS sequence"/>
</dbReference>
<feature type="non-terminal residue" evidence="1">
    <location>
        <position position="54"/>
    </location>
</feature>
<feature type="non-terminal residue" evidence="1">
    <location>
        <position position="1"/>
    </location>
</feature>
<organism evidence="1 2">
    <name type="scientific">Racocetra persica</name>
    <dbReference type="NCBI Taxonomy" id="160502"/>
    <lineage>
        <taxon>Eukaryota</taxon>
        <taxon>Fungi</taxon>
        <taxon>Fungi incertae sedis</taxon>
        <taxon>Mucoromycota</taxon>
        <taxon>Glomeromycotina</taxon>
        <taxon>Glomeromycetes</taxon>
        <taxon>Diversisporales</taxon>
        <taxon>Gigasporaceae</taxon>
        <taxon>Racocetra</taxon>
    </lineage>
</organism>